<dbReference type="AlphaFoldDB" id="A0A6S6Z0L3"/>
<comment type="subcellular location">
    <subcellularLocation>
        <location evidence="1">Membrane</location>
        <topology evidence="1">Single-pass membrane protein</topology>
    </subcellularLocation>
</comment>
<dbReference type="PRINTS" id="PR00885">
    <property type="entry name" value="BCTERIALGSPH"/>
</dbReference>
<reference evidence="7 8" key="1">
    <citation type="submission" date="2020-04" db="EMBL/GenBank/DDBJ databases">
        <authorList>
            <person name="De Canck E."/>
        </authorList>
    </citation>
    <scope>NUCLEOTIDE SEQUENCE [LARGE SCALE GENOMIC DNA]</scope>
    <source>
        <strain evidence="7 8">LMG 3431</strain>
    </source>
</reference>
<evidence type="ECO:0008006" key="9">
    <source>
        <dbReference type="Google" id="ProtNLM"/>
    </source>
</evidence>
<evidence type="ECO:0000256" key="5">
    <source>
        <dbReference type="ARBA" id="ARBA00023136"/>
    </source>
</evidence>
<keyword evidence="4 6" id="KW-1133">Transmembrane helix</keyword>
<gene>
    <name evidence="7" type="ORF">LMG3431_02545</name>
</gene>
<proteinExistence type="predicted"/>
<dbReference type="RefSeq" id="WP_175174852.1">
    <property type="nucleotide sequence ID" value="NZ_CADIJX010000003.1"/>
</dbReference>
<sequence>MNPLHRSRGFSLIEVMVVLVIIGIAAAAISLNVAPDPAEPLRLDARELAQRLTSAQHEVRIDGRVIAWEARGDGYQFVRGTWVNTPGSVVPVVSTGGELDRFAQDDALRPRRWRANPVEVTPANPLLLTSEWIGAPLYLELRSGPYKVTVVRDATGGFQVQ</sequence>
<dbReference type="GO" id="GO:0016020">
    <property type="term" value="C:membrane"/>
    <property type="evidence" value="ECO:0007669"/>
    <property type="project" value="UniProtKB-SubCell"/>
</dbReference>
<feature type="transmembrane region" description="Helical" evidence="6">
    <location>
        <begin position="12"/>
        <end position="34"/>
    </location>
</feature>
<accession>A0A6S6Z0L3</accession>
<keyword evidence="3 6" id="KW-0812">Transmembrane</keyword>
<organism evidence="7 8">
    <name type="scientific">Achromobacter pestifer</name>
    <dbReference type="NCBI Taxonomy" id="1353889"/>
    <lineage>
        <taxon>Bacteria</taxon>
        <taxon>Pseudomonadati</taxon>
        <taxon>Pseudomonadota</taxon>
        <taxon>Betaproteobacteria</taxon>
        <taxon>Burkholderiales</taxon>
        <taxon>Alcaligenaceae</taxon>
        <taxon>Achromobacter</taxon>
    </lineage>
</organism>
<evidence type="ECO:0000256" key="2">
    <source>
        <dbReference type="ARBA" id="ARBA00022481"/>
    </source>
</evidence>
<dbReference type="SUPFAM" id="SSF54523">
    <property type="entry name" value="Pili subunits"/>
    <property type="match status" value="1"/>
</dbReference>
<dbReference type="EMBL" id="CADIJX010000003">
    <property type="protein sequence ID" value="CAB3647151.1"/>
    <property type="molecule type" value="Genomic_DNA"/>
</dbReference>
<dbReference type="InterPro" id="IPR002416">
    <property type="entry name" value="T2SS_protein-GspH"/>
</dbReference>
<protein>
    <recommendedName>
        <fullName evidence="9">Type II secretion system minor pseudopilin GspH</fullName>
    </recommendedName>
</protein>
<evidence type="ECO:0000256" key="3">
    <source>
        <dbReference type="ARBA" id="ARBA00022692"/>
    </source>
</evidence>
<evidence type="ECO:0000313" key="7">
    <source>
        <dbReference type="EMBL" id="CAB3647151.1"/>
    </source>
</evidence>
<keyword evidence="2" id="KW-0488">Methylation</keyword>
<dbReference type="InterPro" id="IPR012902">
    <property type="entry name" value="N_methyl_site"/>
</dbReference>
<dbReference type="InterPro" id="IPR045584">
    <property type="entry name" value="Pilin-like"/>
</dbReference>
<keyword evidence="8" id="KW-1185">Reference proteome</keyword>
<evidence type="ECO:0000256" key="6">
    <source>
        <dbReference type="SAM" id="Phobius"/>
    </source>
</evidence>
<evidence type="ECO:0000256" key="1">
    <source>
        <dbReference type="ARBA" id="ARBA00004167"/>
    </source>
</evidence>
<dbReference type="Proteomes" id="UP000494108">
    <property type="component" value="Unassembled WGS sequence"/>
</dbReference>
<dbReference type="PROSITE" id="PS00409">
    <property type="entry name" value="PROKAR_NTER_METHYL"/>
    <property type="match status" value="1"/>
</dbReference>
<name>A0A6S6Z0L3_9BURK</name>
<evidence type="ECO:0000256" key="4">
    <source>
        <dbReference type="ARBA" id="ARBA00022989"/>
    </source>
</evidence>
<dbReference type="Pfam" id="PF07963">
    <property type="entry name" value="N_methyl"/>
    <property type="match status" value="1"/>
</dbReference>
<dbReference type="GO" id="GO:0015628">
    <property type="term" value="P:protein secretion by the type II secretion system"/>
    <property type="evidence" value="ECO:0007669"/>
    <property type="project" value="InterPro"/>
</dbReference>
<keyword evidence="5 6" id="KW-0472">Membrane</keyword>
<evidence type="ECO:0000313" key="8">
    <source>
        <dbReference type="Proteomes" id="UP000494108"/>
    </source>
</evidence>
<dbReference type="NCBIfam" id="TIGR02532">
    <property type="entry name" value="IV_pilin_GFxxxE"/>
    <property type="match status" value="1"/>
</dbReference>
<dbReference type="GO" id="GO:0015627">
    <property type="term" value="C:type II protein secretion system complex"/>
    <property type="evidence" value="ECO:0007669"/>
    <property type="project" value="InterPro"/>
</dbReference>